<keyword evidence="9" id="KW-0408">Iron</keyword>
<evidence type="ECO:0000256" key="5">
    <source>
        <dbReference type="ARBA" id="ARBA00022692"/>
    </source>
</evidence>
<dbReference type="HOGENOM" id="CLU_095321_3_1_1"/>
<evidence type="ECO:0000256" key="4">
    <source>
        <dbReference type="ARBA" id="ARBA00022617"/>
    </source>
</evidence>
<evidence type="ECO:0000256" key="1">
    <source>
        <dbReference type="ARBA" id="ARBA00004651"/>
    </source>
</evidence>
<keyword evidence="14" id="KW-1185">Reference proteome</keyword>
<dbReference type="Pfam" id="PF01292">
    <property type="entry name" value="Ni_hydr_CYTB"/>
    <property type="match status" value="1"/>
</dbReference>
<evidence type="ECO:0000256" key="3">
    <source>
        <dbReference type="ARBA" id="ARBA00022475"/>
    </source>
</evidence>
<dbReference type="InterPro" id="IPR011577">
    <property type="entry name" value="Cyt_b561_bac/Ni-Hgenase"/>
</dbReference>
<dbReference type="GO" id="GO:0005886">
    <property type="term" value="C:plasma membrane"/>
    <property type="evidence" value="ECO:0007669"/>
    <property type="project" value="UniProtKB-SubCell"/>
</dbReference>
<organism evidence="13 14">
    <name type="scientific">Emiliania huxleyi (strain CCMP1516)</name>
    <dbReference type="NCBI Taxonomy" id="280463"/>
    <lineage>
        <taxon>Eukaryota</taxon>
        <taxon>Haptista</taxon>
        <taxon>Haptophyta</taxon>
        <taxon>Prymnesiophyceae</taxon>
        <taxon>Isochrysidales</taxon>
        <taxon>Noelaerhabdaceae</taxon>
        <taxon>Emiliania</taxon>
    </lineage>
</organism>
<dbReference type="GO" id="GO:0046872">
    <property type="term" value="F:metal ion binding"/>
    <property type="evidence" value="ECO:0007669"/>
    <property type="project" value="UniProtKB-KW"/>
</dbReference>
<dbReference type="GO" id="GO:0020037">
    <property type="term" value="F:heme binding"/>
    <property type="evidence" value="ECO:0007669"/>
    <property type="project" value="TreeGrafter"/>
</dbReference>
<dbReference type="EnsemblProtists" id="EOD20935">
    <property type="protein sequence ID" value="EOD20935"/>
    <property type="gene ID" value="EMIHUDRAFT_421576"/>
</dbReference>
<keyword evidence="3" id="KW-1003">Cell membrane</keyword>
<dbReference type="GO" id="GO:0009055">
    <property type="term" value="F:electron transfer activity"/>
    <property type="evidence" value="ECO:0007669"/>
    <property type="project" value="InterPro"/>
</dbReference>
<name>A0A0D3JBQ0_EMIH1</name>
<dbReference type="GO" id="GO:0022904">
    <property type="term" value="P:respiratory electron transport chain"/>
    <property type="evidence" value="ECO:0007669"/>
    <property type="project" value="InterPro"/>
</dbReference>
<dbReference type="eggNOG" id="ENOG502S2FY">
    <property type="taxonomic scope" value="Eukaryota"/>
</dbReference>
<sequence length="238" mass="25544">MMLRARAPRLLFRSFTASPPKAAPTPIAPRLLPARRSLSSSAVQFEEQYAGGLQWLHWAMAAGFAVTLGTAKLSQWTTADTPWNGGRTKGQTKGYLMTIHKSTAVLLTAAIVPRVALKLLTRVPAALPGGRLEHLAADVSHGLLYGFMLWMPATGMAMGYFGGKGVPFFWQFTIPGKADKTKEDGAFAGKMFGWHTTAGSLLYYLIPIHVGGAMVHVLKGHAIFARITPGLNAAVKSA</sequence>
<evidence type="ECO:0000256" key="10">
    <source>
        <dbReference type="ARBA" id="ARBA00023136"/>
    </source>
</evidence>
<comment type="similarity">
    <text evidence="11">Belongs to the cytochrome b561 family.</text>
</comment>
<keyword evidence="6" id="KW-0479">Metal-binding</keyword>
<proteinExistence type="inferred from homology"/>
<keyword evidence="5" id="KW-0812">Transmembrane</keyword>
<evidence type="ECO:0000256" key="7">
    <source>
        <dbReference type="ARBA" id="ARBA00022982"/>
    </source>
</evidence>
<dbReference type="InterPro" id="IPR016174">
    <property type="entry name" value="Di-haem_cyt_TM"/>
</dbReference>
<protein>
    <recommendedName>
        <fullName evidence="12">Cytochrome b561 bacterial/Ni-hydrogenase domain-containing protein</fullName>
    </recommendedName>
</protein>
<dbReference type="GeneID" id="17266481"/>
<evidence type="ECO:0000256" key="2">
    <source>
        <dbReference type="ARBA" id="ARBA00022448"/>
    </source>
</evidence>
<dbReference type="Proteomes" id="UP000013827">
    <property type="component" value="Unassembled WGS sequence"/>
</dbReference>
<keyword evidence="7" id="KW-0249">Electron transport</keyword>
<reference evidence="13" key="2">
    <citation type="submission" date="2024-10" db="UniProtKB">
        <authorList>
            <consortium name="EnsemblProtists"/>
        </authorList>
    </citation>
    <scope>IDENTIFICATION</scope>
</reference>
<dbReference type="PANTHER" id="PTHR30529">
    <property type="entry name" value="CYTOCHROME B561"/>
    <property type="match status" value="1"/>
</dbReference>
<evidence type="ECO:0000256" key="8">
    <source>
        <dbReference type="ARBA" id="ARBA00022989"/>
    </source>
</evidence>
<comment type="subcellular location">
    <subcellularLocation>
        <location evidence="1">Cell membrane</location>
        <topology evidence="1">Multi-pass membrane protein</topology>
    </subcellularLocation>
</comment>
<dbReference type="AlphaFoldDB" id="A0A0D3JBQ0"/>
<dbReference type="PANTHER" id="PTHR30529:SF1">
    <property type="entry name" value="CYTOCHROME B561 HOMOLOG 2"/>
    <property type="match status" value="1"/>
</dbReference>
<keyword evidence="2" id="KW-0813">Transport</keyword>
<keyword evidence="4" id="KW-0349">Heme</keyword>
<evidence type="ECO:0000259" key="12">
    <source>
        <dbReference type="Pfam" id="PF01292"/>
    </source>
</evidence>
<dbReference type="OMA" id="WLHWAMA"/>
<evidence type="ECO:0000313" key="13">
    <source>
        <dbReference type="EnsemblProtists" id="EOD20935"/>
    </source>
</evidence>
<keyword evidence="10" id="KW-0472">Membrane</keyword>
<keyword evidence="8" id="KW-1133">Transmembrane helix</keyword>
<evidence type="ECO:0000256" key="9">
    <source>
        <dbReference type="ARBA" id="ARBA00023004"/>
    </source>
</evidence>
<accession>A0A0D3JBQ0</accession>
<dbReference type="SUPFAM" id="SSF81342">
    <property type="entry name" value="Transmembrane di-heme cytochromes"/>
    <property type="match status" value="1"/>
</dbReference>
<evidence type="ECO:0000256" key="11">
    <source>
        <dbReference type="ARBA" id="ARBA00037975"/>
    </source>
</evidence>
<dbReference type="InterPro" id="IPR052168">
    <property type="entry name" value="Cytochrome_b561_oxidase"/>
</dbReference>
<feature type="domain" description="Cytochrome b561 bacterial/Ni-hydrogenase" evidence="12">
    <location>
        <begin position="49"/>
        <end position="230"/>
    </location>
</feature>
<evidence type="ECO:0000256" key="6">
    <source>
        <dbReference type="ARBA" id="ARBA00022723"/>
    </source>
</evidence>
<reference evidence="14" key="1">
    <citation type="journal article" date="2013" name="Nature">
        <title>Pan genome of the phytoplankton Emiliania underpins its global distribution.</title>
        <authorList>
            <person name="Read B.A."/>
            <person name="Kegel J."/>
            <person name="Klute M.J."/>
            <person name="Kuo A."/>
            <person name="Lefebvre S.C."/>
            <person name="Maumus F."/>
            <person name="Mayer C."/>
            <person name="Miller J."/>
            <person name="Monier A."/>
            <person name="Salamov A."/>
            <person name="Young J."/>
            <person name="Aguilar M."/>
            <person name="Claverie J.M."/>
            <person name="Frickenhaus S."/>
            <person name="Gonzalez K."/>
            <person name="Herman E.K."/>
            <person name="Lin Y.C."/>
            <person name="Napier J."/>
            <person name="Ogata H."/>
            <person name="Sarno A.F."/>
            <person name="Shmutz J."/>
            <person name="Schroeder D."/>
            <person name="de Vargas C."/>
            <person name="Verret F."/>
            <person name="von Dassow P."/>
            <person name="Valentin K."/>
            <person name="Van de Peer Y."/>
            <person name="Wheeler G."/>
            <person name="Dacks J.B."/>
            <person name="Delwiche C.F."/>
            <person name="Dyhrman S.T."/>
            <person name="Glockner G."/>
            <person name="John U."/>
            <person name="Richards T."/>
            <person name="Worden A.Z."/>
            <person name="Zhang X."/>
            <person name="Grigoriev I.V."/>
            <person name="Allen A.E."/>
            <person name="Bidle K."/>
            <person name="Borodovsky M."/>
            <person name="Bowler C."/>
            <person name="Brownlee C."/>
            <person name="Cock J.M."/>
            <person name="Elias M."/>
            <person name="Gladyshev V.N."/>
            <person name="Groth M."/>
            <person name="Guda C."/>
            <person name="Hadaegh A."/>
            <person name="Iglesias-Rodriguez M.D."/>
            <person name="Jenkins J."/>
            <person name="Jones B.M."/>
            <person name="Lawson T."/>
            <person name="Leese F."/>
            <person name="Lindquist E."/>
            <person name="Lobanov A."/>
            <person name="Lomsadze A."/>
            <person name="Malik S.B."/>
            <person name="Marsh M.E."/>
            <person name="Mackinder L."/>
            <person name="Mock T."/>
            <person name="Mueller-Roeber B."/>
            <person name="Pagarete A."/>
            <person name="Parker M."/>
            <person name="Probert I."/>
            <person name="Quesneville H."/>
            <person name="Raines C."/>
            <person name="Rensing S.A."/>
            <person name="Riano-Pachon D.M."/>
            <person name="Richier S."/>
            <person name="Rokitta S."/>
            <person name="Shiraiwa Y."/>
            <person name="Soanes D.M."/>
            <person name="van der Giezen M."/>
            <person name="Wahlund T.M."/>
            <person name="Williams B."/>
            <person name="Wilson W."/>
            <person name="Wolfe G."/>
            <person name="Wurch L.L."/>
        </authorList>
    </citation>
    <scope>NUCLEOTIDE SEQUENCE</scope>
</reference>
<dbReference type="STRING" id="2903.R1E282"/>
<dbReference type="PaxDb" id="2903-EOD20935"/>
<dbReference type="RefSeq" id="XP_005773364.1">
    <property type="nucleotide sequence ID" value="XM_005773307.1"/>
</dbReference>
<evidence type="ECO:0000313" key="14">
    <source>
        <dbReference type="Proteomes" id="UP000013827"/>
    </source>
</evidence>
<dbReference type="KEGG" id="ehx:EMIHUDRAFT_421576"/>